<dbReference type="Gene3D" id="3.30.530.20">
    <property type="match status" value="1"/>
</dbReference>
<dbReference type="SUPFAM" id="SSF55961">
    <property type="entry name" value="Bet v1-like"/>
    <property type="match status" value="1"/>
</dbReference>
<protein>
    <recommendedName>
        <fullName evidence="3">SRPBCC family protein</fullName>
    </recommendedName>
</protein>
<evidence type="ECO:0008006" key="3">
    <source>
        <dbReference type="Google" id="ProtNLM"/>
    </source>
</evidence>
<dbReference type="AlphaFoldDB" id="A0ABD6FJ21"/>
<reference evidence="1 2" key="1">
    <citation type="journal article" date="2021" name="BMC Genomics">
        <title>Genome-resolved metagenome and metatranscriptome analyses of thermophilic composting reveal key bacterial players and their metabolic interactions.</title>
        <authorList>
            <person name="Braga L.P.P."/>
            <person name="Pereira R.V."/>
            <person name="Martins L.F."/>
            <person name="Moura L.M.S."/>
            <person name="Sanchez F.B."/>
            <person name="Patane J.S.L."/>
            <person name="da Silva A.M."/>
            <person name="Setubal J.C."/>
        </authorList>
    </citation>
    <scope>NUCLEOTIDE SEQUENCE [LARGE SCALE GENOMIC DNA]</scope>
    <source>
        <strain evidence="1">ZC4RG45</strain>
    </source>
</reference>
<evidence type="ECO:0000313" key="2">
    <source>
        <dbReference type="Proteomes" id="UP000249324"/>
    </source>
</evidence>
<sequence length="105" mass="11992">HAYTGWRPFGLLDTMRVTVWEPPHRVEVLHDGGLLRGPGLIEVQPSENGSVVRWSEDLEQPFGAAGGLGWRVVRPLVRAGFRRSLATFARMVEREWEQRERDDGE</sequence>
<gene>
    <name evidence="1" type="ORF">DIU77_016700</name>
</gene>
<dbReference type="EMBL" id="QGUI02000295">
    <property type="protein sequence ID" value="MFO7193883.1"/>
    <property type="molecule type" value="Genomic_DNA"/>
</dbReference>
<dbReference type="InterPro" id="IPR023393">
    <property type="entry name" value="START-like_dom_sf"/>
</dbReference>
<comment type="caution">
    <text evidence="1">The sequence shown here is derived from an EMBL/GenBank/DDBJ whole genome shotgun (WGS) entry which is preliminary data.</text>
</comment>
<feature type="non-terminal residue" evidence="1">
    <location>
        <position position="1"/>
    </location>
</feature>
<proteinExistence type="predicted"/>
<evidence type="ECO:0000313" key="1">
    <source>
        <dbReference type="EMBL" id="MFO7193883.1"/>
    </source>
</evidence>
<name>A0ABD6FJ21_9PSEU</name>
<organism evidence="1 2">
    <name type="scientific">Thermocrispum agreste</name>
    <dbReference type="NCBI Taxonomy" id="37925"/>
    <lineage>
        <taxon>Bacteria</taxon>
        <taxon>Bacillati</taxon>
        <taxon>Actinomycetota</taxon>
        <taxon>Actinomycetes</taxon>
        <taxon>Pseudonocardiales</taxon>
        <taxon>Pseudonocardiaceae</taxon>
        <taxon>Thermocrispum</taxon>
    </lineage>
</organism>
<accession>A0ABD6FJ21</accession>
<dbReference type="Proteomes" id="UP000249324">
    <property type="component" value="Unassembled WGS sequence"/>
</dbReference>